<dbReference type="KEGG" id="lmq:LMM7_0035"/>
<dbReference type="InterPro" id="IPR035466">
    <property type="entry name" value="GlmS/AgaS_SIS"/>
</dbReference>
<gene>
    <name evidence="3" type="ordered locus">LMM7_0035</name>
</gene>
<evidence type="ECO:0000313" key="4">
    <source>
        <dbReference type="Proteomes" id="UP000000486"/>
    </source>
</evidence>
<dbReference type="InterPro" id="IPR046348">
    <property type="entry name" value="SIS_dom_sf"/>
</dbReference>
<dbReference type="HOGENOM" id="CLU_012520_1_1_9"/>
<dbReference type="PANTHER" id="PTHR10937:SF17">
    <property type="entry name" value="GLUCOSAMINE-FRUCTOSE-6-PHOSPHATE AMINOTRANSFERASE"/>
    <property type="match status" value="1"/>
</dbReference>
<feature type="domain" description="SIS" evidence="2">
    <location>
        <begin position="30"/>
        <end position="175"/>
    </location>
</feature>
<dbReference type="GO" id="GO:0006002">
    <property type="term" value="P:fructose 6-phosphate metabolic process"/>
    <property type="evidence" value="ECO:0007669"/>
    <property type="project" value="TreeGrafter"/>
</dbReference>
<dbReference type="GO" id="GO:0097367">
    <property type="term" value="F:carbohydrate derivative binding"/>
    <property type="evidence" value="ECO:0007669"/>
    <property type="project" value="InterPro"/>
</dbReference>
<dbReference type="InterPro" id="IPR001347">
    <property type="entry name" value="SIS_dom"/>
</dbReference>
<keyword evidence="3" id="KW-0808">Transferase</keyword>
<evidence type="ECO:0000313" key="3">
    <source>
        <dbReference type="EMBL" id="AEH91041.1"/>
    </source>
</evidence>
<dbReference type="SUPFAM" id="SSF53697">
    <property type="entry name" value="SIS domain"/>
    <property type="match status" value="1"/>
</dbReference>
<evidence type="ECO:0000256" key="1">
    <source>
        <dbReference type="ARBA" id="ARBA00022737"/>
    </source>
</evidence>
<dbReference type="CDD" id="cd05008">
    <property type="entry name" value="SIS_GlmS_GlmD_1"/>
    <property type="match status" value="1"/>
</dbReference>
<dbReference type="Proteomes" id="UP000000486">
    <property type="component" value="Chromosome"/>
</dbReference>
<dbReference type="InterPro" id="IPR035490">
    <property type="entry name" value="GlmS/FrlB_SIS"/>
</dbReference>
<keyword evidence="3" id="KW-0032">Aminotransferase</keyword>
<dbReference type="Gene3D" id="3.40.50.10490">
    <property type="entry name" value="Glucose-6-phosphate isomerase like protein, domain 1"/>
    <property type="match status" value="2"/>
</dbReference>
<protein>
    <submittedName>
        <fullName evidence="3">Glucosamine--fructose-6-phosphate aminotransferase (C-terminal domain)</fullName>
    </submittedName>
</protein>
<dbReference type="CDD" id="cd05009">
    <property type="entry name" value="SIS_GlmS_GlmD_2"/>
    <property type="match status" value="1"/>
</dbReference>
<dbReference type="GO" id="GO:0004360">
    <property type="term" value="F:glutamine-fructose-6-phosphate transaminase (isomerizing) activity"/>
    <property type="evidence" value="ECO:0007669"/>
    <property type="project" value="TreeGrafter"/>
</dbReference>
<dbReference type="PROSITE" id="PS51464">
    <property type="entry name" value="SIS"/>
    <property type="match status" value="1"/>
</dbReference>
<dbReference type="PANTHER" id="PTHR10937">
    <property type="entry name" value="GLUCOSAMINE--FRUCTOSE-6-PHOSPHATE AMINOTRANSFERASE, ISOMERIZING"/>
    <property type="match status" value="1"/>
</dbReference>
<dbReference type="GO" id="GO:0006047">
    <property type="term" value="P:UDP-N-acetylglucosamine metabolic process"/>
    <property type="evidence" value="ECO:0007669"/>
    <property type="project" value="TreeGrafter"/>
</dbReference>
<evidence type="ECO:0000259" key="2">
    <source>
        <dbReference type="PROSITE" id="PS51464"/>
    </source>
</evidence>
<keyword evidence="1" id="KW-0677">Repeat</keyword>
<dbReference type="AlphaFoldDB" id="A0A0E0URS0"/>
<accession>A0A0E0URS0</accession>
<dbReference type="RefSeq" id="WP_012582217.1">
    <property type="nucleotide sequence ID" value="NC_017537.1"/>
</dbReference>
<sequence>MKPTMMTYINEEEEMCRAILADFQTNAEKLESLVKNGAKEWLILATGSSLNAAQSAKYYIENLADVRITIEEPFNHLYYEKLSSHLDLVIGISQSGQSTSTISALERVKKEASVPVVALTSDVTSEIAEFADITLDIGSGKERVGYVTKGFTATVLTLMLAGLHFAYKTAQIDETRFNDEINAFSRATDAIPETIAKTEAFYEKWQEEFAAAPKFTAIGYGPTVGTCKEFETKFSETVRVPSQGLDLEAFMHGPYLEVNPQHRIFFLETKSEVTERLVLLRDYESKYTPFTYTVKFGTTENERTLGIPADLDEFQAPFLMILPFQILAHHIAELKGNKLTERIYTDFGVAMKSKTKPGDYA</sequence>
<dbReference type="GO" id="GO:0006487">
    <property type="term" value="P:protein N-linked glycosylation"/>
    <property type="evidence" value="ECO:0007669"/>
    <property type="project" value="TreeGrafter"/>
</dbReference>
<dbReference type="Pfam" id="PF01380">
    <property type="entry name" value="SIS"/>
    <property type="match status" value="1"/>
</dbReference>
<name>A0A0E0URS0_LISMM</name>
<dbReference type="PATRIC" id="fig|1030009.3.peg.35"/>
<proteinExistence type="predicted"/>
<organism evidence="3 4">
    <name type="scientific">Listeria monocytogenes serotype 4a (strain M7)</name>
    <dbReference type="NCBI Taxonomy" id="1030009"/>
    <lineage>
        <taxon>Bacteria</taxon>
        <taxon>Bacillati</taxon>
        <taxon>Bacillota</taxon>
        <taxon>Bacilli</taxon>
        <taxon>Bacillales</taxon>
        <taxon>Listeriaceae</taxon>
        <taxon>Listeria</taxon>
    </lineage>
</organism>
<reference evidence="3 4" key="1">
    <citation type="journal article" date="2011" name="J. Bacteriol.">
        <title>Genome sequence of the nonpathogenic Listeria monocytogenes serovar 4a strain M7.</title>
        <authorList>
            <person name="Chen J."/>
            <person name="Xia Y."/>
            <person name="Cheng C."/>
            <person name="Fang C."/>
            <person name="Shan Y."/>
            <person name="Jin G."/>
            <person name="Fang W."/>
        </authorList>
    </citation>
    <scope>NUCLEOTIDE SEQUENCE [LARGE SCALE GENOMIC DNA]</scope>
    <source>
        <strain evidence="3 4">M7</strain>
    </source>
</reference>
<dbReference type="EMBL" id="CP002816">
    <property type="protein sequence ID" value="AEH91041.1"/>
    <property type="molecule type" value="Genomic_DNA"/>
</dbReference>